<accession>N1Q4D3</accession>
<keyword evidence="1 6" id="KW-0489">Methyltransferase</keyword>
<dbReference type="PANTHER" id="PTHR46015:SF1">
    <property type="entry name" value="HOMOCYSTEINE S-METHYLTRANSFERASE-LIKE ISOFORM 1"/>
    <property type="match status" value="1"/>
</dbReference>
<keyword evidence="4 5" id="KW-0862">Zinc</keyword>
<evidence type="ECO:0000259" key="7">
    <source>
        <dbReference type="PROSITE" id="PS50970"/>
    </source>
</evidence>
<feature type="binding site" evidence="5 6">
    <location>
        <position position="313"/>
    </location>
    <ligand>
        <name>Zn(2+)</name>
        <dbReference type="ChEBI" id="CHEBI:29105"/>
    </ligand>
</feature>
<dbReference type="OMA" id="CSQPEVI"/>
<dbReference type="NCBIfam" id="NF007020">
    <property type="entry name" value="PRK09485.1"/>
    <property type="match status" value="1"/>
</dbReference>
<gene>
    <name evidence="8" type="ORF">DOTSEDRAFT_68274</name>
</gene>
<evidence type="ECO:0000313" key="8">
    <source>
        <dbReference type="EMBL" id="EME49454.1"/>
    </source>
</evidence>
<dbReference type="GO" id="GO:0032259">
    <property type="term" value="P:methylation"/>
    <property type="evidence" value="ECO:0007669"/>
    <property type="project" value="UniProtKB-KW"/>
</dbReference>
<sequence>MPSKGPFADLLASRGTVILDGALATELEVRGHDLNHPLWSMKVIQDPAGIESIKNIHLDYFRAGANIAITASYQASTQGLREHFQLSEAEAQKAVARTVELAQNARDIAYQEGAMPRSHPLLVAGSVGPYGAYLSDGSEYRGDYVRSIQEFRDFHRPRMQALCDAGVDLFAFETMPNMTEIKALLDLLETDFPQAVAWLSCTTRDADHLSDGTTWNVLLDLVNRHEQIVAFGINCVPMTSSTNTLRSISQHTTLPLVCYPNSGEEWDASTKTWRGQRPDEALATSELSSSARSSLADSARDWIENGASLIGGCCRTGPAFIKALNEDIQGRAPLPQSRT</sequence>
<keyword evidence="3 5" id="KW-0479">Metal-binding</keyword>
<dbReference type="AlphaFoldDB" id="N1Q4D3"/>
<dbReference type="GO" id="GO:0009086">
    <property type="term" value="P:methionine biosynthetic process"/>
    <property type="evidence" value="ECO:0007669"/>
    <property type="project" value="InterPro"/>
</dbReference>
<evidence type="ECO:0000256" key="6">
    <source>
        <dbReference type="PROSITE-ProRule" id="PRU00333"/>
    </source>
</evidence>
<dbReference type="SUPFAM" id="SSF82282">
    <property type="entry name" value="Homocysteine S-methyltransferase"/>
    <property type="match status" value="1"/>
</dbReference>
<dbReference type="FunFam" id="3.20.20.330:FF:000002">
    <property type="entry name" value="Homocysteine S-methyltransferase"/>
    <property type="match status" value="1"/>
</dbReference>
<feature type="domain" description="Hcy-binding" evidence="7">
    <location>
        <begin position="5"/>
        <end position="328"/>
    </location>
</feature>
<keyword evidence="2 6" id="KW-0808">Transferase</keyword>
<evidence type="ECO:0000313" key="9">
    <source>
        <dbReference type="Proteomes" id="UP000016933"/>
    </source>
</evidence>
<feature type="binding site" evidence="5 6">
    <location>
        <position position="314"/>
    </location>
    <ligand>
        <name>Zn(2+)</name>
        <dbReference type="ChEBI" id="CHEBI:29105"/>
    </ligand>
</feature>
<reference evidence="9" key="1">
    <citation type="journal article" date="2012" name="PLoS Genet.">
        <title>The genomes of the fungal plant pathogens Cladosporium fulvum and Dothistroma septosporum reveal adaptation to different hosts and lifestyles but also signatures of common ancestry.</title>
        <authorList>
            <person name="de Wit P.J.G.M."/>
            <person name="van der Burgt A."/>
            <person name="Oekmen B."/>
            <person name="Stergiopoulos I."/>
            <person name="Abd-Elsalam K.A."/>
            <person name="Aerts A.L."/>
            <person name="Bahkali A.H."/>
            <person name="Beenen H.G."/>
            <person name="Chettri P."/>
            <person name="Cox M.P."/>
            <person name="Datema E."/>
            <person name="de Vries R.P."/>
            <person name="Dhillon B."/>
            <person name="Ganley A.R."/>
            <person name="Griffiths S.A."/>
            <person name="Guo Y."/>
            <person name="Hamelin R.C."/>
            <person name="Henrissat B."/>
            <person name="Kabir M.S."/>
            <person name="Jashni M.K."/>
            <person name="Kema G."/>
            <person name="Klaubauf S."/>
            <person name="Lapidus A."/>
            <person name="Levasseur A."/>
            <person name="Lindquist E."/>
            <person name="Mehrabi R."/>
            <person name="Ohm R.A."/>
            <person name="Owen T.J."/>
            <person name="Salamov A."/>
            <person name="Schwelm A."/>
            <person name="Schijlen E."/>
            <person name="Sun H."/>
            <person name="van den Burg H.A."/>
            <person name="van Ham R.C.H.J."/>
            <person name="Zhang S."/>
            <person name="Goodwin S.B."/>
            <person name="Grigoriev I.V."/>
            <person name="Collemare J."/>
            <person name="Bradshaw R.E."/>
        </authorList>
    </citation>
    <scope>NUCLEOTIDE SEQUENCE [LARGE SCALE GENOMIC DNA]</scope>
    <source>
        <strain evidence="9">NZE10 / CBS 128990</strain>
    </source>
</reference>
<name>N1Q4D3_DOTSN</name>
<dbReference type="GO" id="GO:0033528">
    <property type="term" value="P:S-methylmethionine cycle"/>
    <property type="evidence" value="ECO:0007669"/>
    <property type="project" value="TreeGrafter"/>
</dbReference>
<dbReference type="GO" id="GO:0008898">
    <property type="term" value="F:S-adenosylmethionine-homocysteine S-methyltransferase activity"/>
    <property type="evidence" value="ECO:0007669"/>
    <property type="project" value="TreeGrafter"/>
</dbReference>
<dbReference type="HOGENOM" id="CLU_004914_3_2_1"/>
<evidence type="ECO:0000256" key="3">
    <source>
        <dbReference type="ARBA" id="ARBA00022723"/>
    </source>
</evidence>
<dbReference type="eggNOG" id="KOG1579">
    <property type="taxonomic scope" value="Eukaryota"/>
</dbReference>
<dbReference type="Proteomes" id="UP000016933">
    <property type="component" value="Unassembled WGS sequence"/>
</dbReference>
<dbReference type="EMBL" id="KB446535">
    <property type="protein sequence ID" value="EME49454.1"/>
    <property type="molecule type" value="Genomic_DNA"/>
</dbReference>
<dbReference type="Pfam" id="PF02574">
    <property type="entry name" value="S-methyl_trans"/>
    <property type="match status" value="1"/>
</dbReference>
<dbReference type="InterPro" id="IPR036589">
    <property type="entry name" value="HCY_dom_sf"/>
</dbReference>
<evidence type="ECO:0000256" key="2">
    <source>
        <dbReference type="ARBA" id="ARBA00022679"/>
    </source>
</evidence>
<dbReference type="GO" id="GO:0008270">
    <property type="term" value="F:zinc ion binding"/>
    <property type="evidence" value="ECO:0007669"/>
    <property type="project" value="InterPro"/>
</dbReference>
<evidence type="ECO:0000256" key="5">
    <source>
        <dbReference type="PIRSR" id="PIRSR037505-2"/>
    </source>
</evidence>
<dbReference type="PIRSF" id="PIRSF037505">
    <property type="entry name" value="Betaine_HMT"/>
    <property type="match status" value="1"/>
</dbReference>
<dbReference type="Gene3D" id="3.20.20.330">
    <property type="entry name" value="Homocysteine-binding-like domain"/>
    <property type="match status" value="1"/>
</dbReference>
<organism evidence="8 9">
    <name type="scientific">Dothistroma septosporum (strain NZE10 / CBS 128990)</name>
    <name type="common">Red band needle blight fungus</name>
    <name type="synonym">Mycosphaerella pini</name>
    <dbReference type="NCBI Taxonomy" id="675120"/>
    <lineage>
        <taxon>Eukaryota</taxon>
        <taxon>Fungi</taxon>
        <taxon>Dikarya</taxon>
        <taxon>Ascomycota</taxon>
        <taxon>Pezizomycotina</taxon>
        <taxon>Dothideomycetes</taxon>
        <taxon>Dothideomycetidae</taxon>
        <taxon>Mycosphaerellales</taxon>
        <taxon>Mycosphaerellaceae</taxon>
        <taxon>Dothistroma</taxon>
    </lineage>
</organism>
<comment type="cofactor">
    <cofactor evidence="5">
        <name>Zn(2+)</name>
        <dbReference type="ChEBI" id="CHEBI:29105"/>
    </cofactor>
    <text evidence="5">Binds 1 zinc ion per subunit.</text>
</comment>
<evidence type="ECO:0000256" key="1">
    <source>
        <dbReference type="ARBA" id="ARBA00022603"/>
    </source>
</evidence>
<dbReference type="OrthoDB" id="261426at2759"/>
<evidence type="ECO:0000256" key="4">
    <source>
        <dbReference type="ARBA" id="ARBA00022833"/>
    </source>
</evidence>
<dbReference type="PROSITE" id="PS50970">
    <property type="entry name" value="HCY"/>
    <property type="match status" value="1"/>
</dbReference>
<reference evidence="8 9" key="2">
    <citation type="journal article" date="2012" name="PLoS Pathog.">
        <title>Diverse lifestyles and strategies of plant pathogenesis encoded in the genomes of eighteen Dothideomycetes fungi.</title>
        <authorList>
            <person name="Ohm R.A."/>
            <person name="Feau N."/>
            <person name="Henrissat B."/>
            <person name="Schoch C.L."/>
            <person name="Horwitz B.A."/>
            <person name="Barry K.W."/>
            <person name="Condon B.J."/>
            <person name="Copeland A.C."/>
            <person name="Dhillon B."/>
            <person name="Glaser F."/>
            <person name="Hesse C.N."/>
            <person name="Kosti I."/>
            <person name="LaButti K."/>
            <person name="Lindquist E.A."/>
            <person name="Lucas S."/>
            <person name="Salamov A.A."/>
            <person name="Bradshaw R.E."/>
            <person name="Ciuffetti L."/>
            <person name="Hamelin R.C."/>
            <person name="Kema G.H.J."/>
            <person name="Lawrence C."/>
            <person name="Scott J.A."/>
            <person name="Spatafora J.W."/>
            <person name="Turgeon B.G."/>
            <person name="de Wit P.J.G.M."/>
            <person name="Zhong S."/>
            <person name="Goodwin S.B."/>
            <person name="Grigoriev I.V."/>
        </authorList>
    </citation>
    <scope>NUCLEOTIDE SEQUENCE [LARGE SCALE GENOMIC DNA]</scope>
    <source>
        <strain evidence="9">NZE10 / CBS 128990</strain>
    </source>
</reference>
<dbReference type="PANTHER" id="PTHR46015">
    <property type="entry name" value="ZGC:172121"/>
    <property type="match status" value="1"/>
</dbReference>
<feature type="binding site" evidence="6">
    <location>
        <position position="235"/>
    </location>
    <ligand>
        <name>Zn(2+)</name>
        <dbReference type="ChEBI" id="CHEBI:29105"/>
    </ligand>
</feature>
<dbReference type="InterPro" id="IPR017226">
    <property type="entry name" value="BHMT-like"/>
</dbReference>
<protein>
    <recommendedName>
        <fullName evidence="7">Hcy-binding domain-containing protein</fullName>
    </recommendedName>
</protein>
<dbReference type="InterPro" id="IPR051486">
    <property type="entry name" value="Hcy_S-methyltransferase"/>
</dbReference>
<dbReference type="InterPro" id="IPR003726">
    <property type="entry name" value="HCY_dom"/>
</dbReference>
<dbReference type="STRING" id="675120.N1Q4D3"/>
<keyword evidence="9" id="KW-1185">Reference proteome</keyword>
<proteinExistence type="predicted"/>